<dbReference type="InterPro" id="IPR000515">
    <property type="entry name" value="MetI-like"/>
</dbReference>
<dbReference type="RefSeq" id="WP_243407554.1">
    <property type="nucleotide sequence ID" value="NZ_FZMO01000157.1"/>
</dbReference>
<gene>
    <name evidence="9" type="primary">ddpC</name>
    <name evidence="9" type="ORF">FRACA_240014</name>
</gene>
<evidence type="ECO:0000256" key="3">
    <source>
        <dbReference type="ARBA" id="ARBA00022475"/>
    </source>
</evidence>
<keyword evidence="3" id="KW-1003">Cell membrane</keyword>
<evidence type="ECO:0000256" key="5">
    <source>
        <dbReference type="ARBA" id="ARBA00022989"/>
    </source>
</evidence>
<dbReference type="SUPFAM" id="SSF161098">
    <property type="entry name" value="MetI-like"/>
    <property type="match status" value="1"/>
</dbReference>
<feature type="transmembrane region" description="Helical" evidence="7">
    <location>
        <begin position="206"/>
        <end position="230"/>
    </location>
</feature>
<dbReference type="PANTHER" id="PTHR43386">
    <property type="entry name" value="OLIGOPEPTIDE TRANSPORT SYSTEM PERMEASE PROTEIN APPC"/>
    <property type="match status" value="1"/>
</dbReference>
<evidence type="ECO:0000259" key="8">
    <source>
        <dbReference type="PROSITE" id="PS50928"/>
    </source>
</evidence>
<protein>
    <submittedName>
        <fullName evidence="9">D-ala-D-ala transporter subunit membrane component of ABC superfamily</fullName>
    </submittedName>
</protein>
<dbReference type="EMBL" id="FZMO01000157">
    <property type="protein sequence ID" value="SNQ48340.1"/>
    <property type="molecule type" value="Genomic_DNA"/>
</dbReference>
<feature type="transmembrane region" description="Helical" evidence="7">
    <location>
        <begin position="151"/>
        <end position="167"/>
    </location>
</feature>
<evidence type="ECO:0000256" key="6">
    <source>
        <dbReference type="ARBA" id="ARBA00023136"/>
    </source>
</evidence>
<dbReference type="GO" id="GO:0005886">
    <property type="term" value="C:plasma membrane"/>
    <property type="evidence" value="ECO:0007669"/>
    <property type="project" value="UniProtKB-SubCell"/>
</dbReference>
<sequence>MTAPPEAATLRIRGGLAGRIGRAPLAVSWAVVGLILVALAWPGAFTSLAPDAADPAVALAPPGGGHPLGTDELGRDILSRIVYGARPSLLIGVGSTLIALVIGAALGVAAATWGRRADTVIMRLADVLLAFPGLLLALLVIATLGPGSTNSVIALACATMPGFLRIARSQSLVVRRSDFVRAAVVLGRPPLSIQLRHVLPNALPPLLVFSMINIGSAIIAGTTLSFLGLGPRAPQAEWGSMLSTSRNYLAVAWAPAVFPGVAIALTVVALNIAGRDLQRRFERRESVPRA</sequence>
<evidence type="ECO:0000256" key="1">
    <source>
        <dbReference type="ARBA" id="ARBA00004651"/>
    </source>
</evidence>
<dbReference type="GO" id="GO:0055085">
    <property type="term" value="P:transmembrane transport"/>
    <property type="evidence" value="ECO:0007669"/>
    <property type="project" value="InterPro"/>
</dbReference>
<keyword evidence="4 7" id="KW-0812">Transmembrane</keyword>
<dbReference type="PANTHER" id="PTHR43386:SF25">
    <property type="entry name" value="PEPTIDE ABC TRANSPORTER PERMEASE PROTEIN"/>
    <property type="match status" value="1"/>
</dbReference>
<dbReference type="CDD" id="cd06261">
    <property type="entry name" value="TM_PBP2"/>
    <property type="match status" value="1"/>
</dbReference>
<comment type="subcellular location">
    <subcellularLocation>
        <location evidence="1 7">Cell membrane</location>
        <topology evidence="1 7">Multi-pass membrane protein</topology>
    </subcellularLocation>
</comment>
<feature type="transmembrane region" description="Helical" evidence="7">
    <location>
        <begin position="89"/>
        <end position="112"/>
    </location>
</feature>
<dbReference type="PROSITE" id="PS50928">
    <property type="entry name" value="ABC_TM1"/>
    <property type="match status" value="1"/>
</dbReference>
<dbReference type="AlphaFoldDB" id="A0A2I2KRQ7"/>
<dbReference type="InterPro" id="IPR035906">
    <property type="entry name" value="MetI-like_sf"/>
</dbReference>
<dbReference type="Proteomes" id="UP000234331">
    <property type="component" value="Unassembled WGS sequence"/>
</dbReference>
<evidence type="ECO:0000256" key="7">
    <source>
        <dbReference type="RuleBase" id="RU363032"/>
    </source>
</evidence>
<proteinExistence type="inferred from homology"/>
<dbReference type="InterPro" id="IPR050366">
    <property type="entry name" value="BP-dependent_transpt_permease"/>
</dbReference>
<name>A0A2I2KRQ7_9ACTN</name>
<comment type="similarity">
    <text evidence="7">Belongs to the binding-protein-dependent transport system permease family.</text>
</comment>
<dbReference type="Gene3D" id="1.10.3720.10">
    <property type="entry name" value="MetI-like"/>
    <property type="match status" value="1"/>
</dbReference>
<feature type="transmembrane region" description="Helical" evidence="7">
    <location>
        <begin position="250"/>
        <end position="274"/>
    </location>
</feature>
<dbReference type="Pfam" id="PF00528">
    <property type="entry name" value="BPD_transp_1"/>
    <property type="match status" value="1"/>
</dbReference>
<keyword evidence="2 7" id="KW-0813">Transport</keyword>
<evidence type="ECO:0000313" key="10">
    <source>
        <dbReference type="Proteomes" id="UP000234331"/>
    </source>
</evidence>
<evidence type="ECO:0000256" key="4">
    <source>
        <dbReference type="ARBA" id="ARBA00022692"/>
    </source>
</evidence>
<feature type="transmembrane region" description="Helical" evidence="7">
    <location>
        <begin position="20"/>
        <end position="41"/>
    </location>
</feature>
<evidence type="ECO:0000313" key="9">
    <source>
        <dbReference type="EMBL" id="SNQ48340.1"/>
    </source>
</evidence>
<reference evidence="9 10" key="1">
    <citation type="submission" date="2017-06" db="EMBL/GenBank/DDBJ databases">
        <authorList>
            <person name="Kim H.J."/>
            <person name="Triplett B.A."/>
        </authorList>
    </citation>
    <scope>NUCLEOTIDE SEQUENCE [LARGE SCALE GENOMIC DNA]</scope>
    <source>
        <strain evidence="9">FRACA_ARgP5</strain>
    </source>
</reference>
<feature type="domain" description="ABC transmembrane type-1" evidence="8">
    <location>
        <begin position="85"/>
        <end position="274"/>
    </location>
</feature>
<keyword evidence="10" id="KW-1185">Reference proteome</keyword>
<keyword evidence="6 7" id="KW-0472">Membrane</keyword>
<feature type="transmembrane region" description="Helical" evidence="7">
    <location>
        <begin position="124"/>
        <end position="145"/>
    </location>
</feature>
<accession>A0A2I2KRQ7</accession>
<organism evidence="9 10">
    <name type="scientific">Frankia canadensis</name>
    <dbReference type="NCBI Taxonomy" id="1836972"/>
    <lineage>
        <taxon>Bacteria</taxon>
        <taxon>Bacillati</taxon>
        <taxon>Actinomycetota</taxon>
        <taxon>Actinomycetes</taxon>
        <taxon>Frankiales</taxon>
        <taxon>Frankiaceae</taxon>
        <taxon>Frankia</taxon>
    </lineage>
</organism>
<evidence type="ECO:0000256" key="2">
    <source>
        <dbReference type="ARBA" id="ARBA00022448"/>
    </source>
</evidence>
<keyword evidence="5 7" id="KW-1133">Transmembrane helix</keyword>